<dbReference type="PANTHER" id="PTHR13847:SF213">
    <property type="entry name" value="DEPENDENT OXIDOREDUCTASE, PUTATIVE-RELATED"/>
    <property type="match status" value="1"/>
</dbReference>
<dbReference type="OrthoDB" id="429143at2759"/>
<feature type="domain" description="FAD dependent oxidoreductase" evidence="2">
    <location>
        <begin position="86"/>
        <end position="542"/>
    </location>
</feature>
<dbReference type="AlphaFoldDB" id="A0A9P7GI20"/>
<reference evidence="3" key="1">
    <citation type="submission" date="2021-02" db="EMBL/GenBank/DDBJ databases">
        <authorList>
            <person name="Nieuwenhuis M."/>
            <person name="Van De Peppel L.J.J."/>
        </authorList>
    </citation>
    <scope>NUCLEOTIDE SEQUENCE</scope>
    <source>
        <strain evidence="3">D49</strain>
    </source>
</reference>
<dbReference type="GO" id="GO:0005737">
    <property type="term" value="C:cytoplasm"/>
    <property type="evidence" value="ECO:0007669"/>
    <property type="project" value="TreeGrafter"/>
</dbReference>
<proteinExistence type="predicted"/>
<dbReference type="PANTHER" id="PTHR13847">
    <property type="entry name" value="SARCOSINE DEHYDROGENASE-RELATED"/>
    <property type="match status" value="1"/>
</dbReference>
<dbReference type="InterPro" id="IPR006076">
    <property type="entry name" value="FAD-dep_OxRdtase"/>
</dbReference>
<feature type="region of interest" description="Disordered" evidence="1">
    <location>
        <begin position="496"/>
        <end position="515"/>
    </location>
</feature>
<evidence type="ECO:0000256" key="1">
    <source>
        <dbReference type="SAM" id="MobiDB-lite"/>
    </source>
</evidence>
<dbReference type="Proteomes" id="UP000717328">
    <property type="component" value="Unassembled WGS sequence"/>
</dbReference>
<name>A0A9P7GI20_9AGAR</name>
<reference evidence="3" key="2">
    <citation type="submission" date="2021-10" db="EMBL/GenBank/DDBJ databases">
        <title>Phylogenomics reveals ancestral predisposition of the termite-cultivated fungus Termitomyces towards a domesticated lifestyle.</title>
        <authorList>
            <person name="Auxier B."/>
            <person name="Grum-Grzhimaylo A."/>
            <person name="Cardenas M.E."/>
            <person name="Lodge J.D."/>
            <person name="Laessoe T."/>
            <person name="Pedersen O."/>
            <person name="Smith M.E."/>
            <person name="Kuyper T.W."/>
            <person name="Franco-Molano E.A."/>
            <person name="Baroni T.J."/>
            <person name="Aanen D.K."/>
        </authorList>
    </citation>
    <scope>NUCLEOTIDE SEQUENCE</scope>
    <source>
        <strain evidence="3">D49</strain>
    </source>
</reference>
<dbReference type="Gene3D" id="3.30.9.10">
    <property type="entry name" value="D-Amino Acid Oxidase, subunit A, domain 2"/>
    <property type="match status" value="1"/>
</dbReference>
<dbReference type="Gene3D" id="3.50.50.60">
    <property type="entry name" value="FAD/NAD(P)-binding domain"/>
    <property type="match status" value="1"/>
</dbReference>
<comment type="caution">
    <text evidence="3">The sequence shown here is derived from an EMBL/GenBank/DDBJ whole genome shotgun (WGS) entry which is preliminary data.</text>
</comment>
<sequence length="583" mass="62480">MHPSSLTSILASSISQLLHRLRNLLIRAALRTLRLFSPSLNALILRVQNSPGLPVPSPCPPYWLIPPSPIAQHGSGPDAVLPKYADVVIIGSGITGTSVARTLLEWEDAHPTDGAPPPLPLQVVMLEARDTCSGATGRNGGHITPLLYPDYSELKAKHGPAIAQQVIRFRLAHLTHIREAAAEDGVLADSQCREVEAFDVFHDARLYAASKAKLAAYCADLPAESADYKIYEGEAAIKKLQLADHTVGCFSTRAGVVQPYRLVTGILSRLLSKYSSHFRLFTQTPCTEIASPDAAGQLYQVATPRGIIETPHVVHATNGWVGHLLPGMRGRIIPARGVMTAQRPQEGLGVAGPAPENTRAGGEGSWTGTRSFVFFPSAEMHKYDYLTQQLPGGGAPGSGYPVPEGEMMLGGGFAQGGVSAMLSQLGNADDGDWDVKTGEYLKHALGEYFDPGKTREKTKPEEEERPEDRVRAVWSGILGMSVDMKPWVGRVPSVVSGRRAPQAPANSGSSGRTAAPGEWMAAGYSGEGMVHAWLSGKALAHMVLGVDEKGSGELDGWFPEVFRVNERRLEGAGIEELISTFMA</sequence>
<dbReference type="EMBL" id="JABCKI010000570">
    <property type="protein sequence ID" value="KAG5650074.1"/>
    <property type="molecule type" value="Genomic_DNA"/>
</dbReference>
<protein>
    <recommendedName>
        <fullName evidence="2">FAD dependent oxidoreductase domain-containing protein</fullName>
    </recommendedName>
</protein>
<evidence type="ECO:0000313" key="3">
    <source>
        <dbReference type="EMBL" id="KAG5650074.1"/>
    </source>
</evidence>
<keyword evidence="4" id="KW-1185">Reference proteome</keyword>
<evidence type="ECO:0000313" key="4">
    <source>
        <dbReference type="Proteomes" id="UP000717328"/>
    </source>
</evidence>
<gene>
    <name evidence="3" type="ORF">H0H81_000880</name>
</gene>
<organism evidence="3 4">
    <name type="scientific">Sphagnurus paluster</name>
    <dbReference type="NCBI Taxonomy" id="117069"/>
    <lineage>
        <taxon>Eukaryota</taxon>
        <taxon>Fungi</taxon>
        <taxon>Dikarya</taxon>
        <taxon>Basidiomycota</taxon>
        <taxon>Agaricomycotina</taxon>
        <taxon>Agaricomycetes</taxon>
        <taxon>Agaricomycetidae</taxon>
        <taxon>Agaricales</taxon>
        <taxon>Tricholomatineae</taxon>
        <taxon>Lyophyllaceae</taxon>
        <taxon>Sphagnurus</taxon>
    </lineage>
</organism>
<dbReference type="SUPFAM" id="SSF51905">
    <property type="entry name" value="FAD/NAD(P)-binding domain"/>
    <property type="match status" value="1"/>
</dbReference>
<dbReference type="InterPro" id="IPR036188">
    <property type="entry name" value="FAD/NAD-bd_sf"/>
</dbReference>
<accession>A0A9P7GI20</accession>
<dbReference type="Pfam" id="PF01266">
    <property type="entry name" value="DAO"/>
    <property type="match status" value="1"/>
</dbReference>
<evidence type="ECO:0000259" key="2">
    <source>
        <dbReference type="Pfam" id="PF01266"/>
    </source>
</evidence>